<protein>
    <submittedName>
        <fullName evidence="2 3">Uncharacterized protein</fullName>
    </submittedName>
</protein>
<feature type="region of interest" description="Disordered" evidence="1">
    <location>
        <begin position="123"/>
        <end position="143"/>
    </location>
</feature>
<organism evidence="2">
    <name type="scientific">Anopheles sinensis</name>
    <name type="common">Mosquito</name>
    <dbReference type="NCBI Taxonomy" id="74873"/>
    <lineage>
        <taxon>Eukaryota</taxon>
        <taxon>Metazoa</taxon>
        <taxon>Ecdysozoa</taxon>
        <taxon>Arthropoda</taxon>
        <taxon>Hexapoda</taxon>
        <taxon>Insecta</taxon>
        <taxon>Pterygota</taxon>
        <taxon>Neoptera</taxon>
        <taxon>Endopterygota</taxon>
        <taxon>Diptera</taxon>
        <taxon>Nematocera</taxon>
        <taxon>Culicoidea</taxon>
        <taxon>Culicidae</taxon>
        <taxon>Anophelinae</taxon>
        <taxon>Anopheles</taxon>
    </lineage>
</organism>
<dbReference type="EMBL" id="KE524815">
    <property type="protein sequence ID" value="KFB37022.1"/>
    <property type="molecule type" value="Genomic_DNA"/>
</dbReference>
<evidence type="ECO:0000313" key="2">
    <source>
        <dbReference type="EMBL" id="KFB37022.1"/>
    </source>
</evidence>
<evidence type="ECO:0000256" key="1">
    <source>
        <dbReference type="SAM" id="MobiDB-lite"/>
    </source>
</evidence>
<accession>A0A084VGC8</accession>
<feature type="compositionally biased region" description="Gly residues" evidence="1">
    <location>
        <begin position="134"/>
        <end position="143"/>
    </location>
</feature>
<dbReference type="VEuPathDB" id="VectorBase:ASIC004208"/>
<reference evidence="2 4" key="1">
    <citation type="journal article" date="2014" name="BMC Genomics">
        <title>Genome sequence of Anopheles sinensis provides insight into genetics basis of mosquito competence for malaria parasites.</title>
        <authorList>
            <person name="Zhou D."/>
            <person name="Zhang D."/>
            <person name="Ding G."/>
            <person name="Shi L."/>
            <person name="Hou Q."/>
            <person name="Ye Y."/>
            <person name="Xu Y."/>
            <person name="Zhou H."/>
            <person name="Xiong C."/>
            <person name="Li S."/>
            <person name="Yu J."/>
            <person name="Hong S."/>
            <person name="Yu X."/>
            <person name="Zou P."/>
            <person name="Chen C."/>
            <person name="Chang X."/>
            <person name="Wang W."/>
            <person name="Lv Y."/>
            <person name="Sun Y."/>
            <person name="Ma L."/>
            <person name="Shen B."/>
            <person name="Zhu C."/>
        </authorList>
    </citation>
    <scope>NUCLEOTIDE SEQUENCE [LARGE SCALE GENOMIC DNA]</scope>
</reference>
<name>A0A084VGC8_ANOSI</name>
<reference evidence="3" key="2">
    <citation type="submission" date="2020-05" db="UniProtKB">
        <authorList>
            <consortium name="EnsemblMetazoa"/>
        </authorList>
    </citation>
    <scope>IDENTIFICATION</scope>
</reference>
<evidence type="ECO:0000313" key="4">
    <source>
        <dbReference type="Proteomes" id="UP000030765"/>
    </source>
</evidence>
<gene>
    <name evidence="2" type="ORF">ZHAS_00004208</name>
</gene>
<keyword evidence="4" id="KW-1185">Reference proteome</keyword>
<dbReference type="EMBL" id="ATLV01012797">
    <property type="status" value="NOT_ANNOTATED_CDS"/>
    <property type="molecule type" value="Genomic_DNA"/>
</dbReference>
<sequence>MSEPRKAFYGRRYAKNLAKPTKARPVADGIECGSQSYGGWKQHITLVTSPRSKGTTSRPVLTQRFTKGKLSSFIIIIYILSSRDSDELPLRSTWRAKEFLLLVVGGFGCLGEEMEVPNDEHHHRATYGTNRMPEGGGSISLPA</sequence>
<dbReference type="EnsemblMetazoa" id="ASIC004208-RA">
    <property type="protein sequence ID" value="ASIC004208-PA"/>
    <property type="gene ID" value="ASIC004208"/>
</dbReference>
<proteinExistence type="predicted"/>
<dbReference type="Proteomes" id="UP000030765">
    <property type="component" value="Unassembled WGS sequence"/>
</dbReference>
<evidence type="ECO:0000313" key="3">
    <source>
        <dbReference type="EnsemblMetazoa" id="ASIC004208-PA"/>
    </source>
</evidence>
<dbReference type="AlphaFoldDB" id="A0A084VGC8"/>